<dbReference type="AlphaFoldDB" id="A0A1Y2AHN9"/>
<feature type="region of interest" description="Disordered" evidence="11">
    <location>
        <begin position="636"/>
        <end position="861"/>
    </location>
</feature>
<gene>
    <name evidence="14" type="ORF">BCR39DRAFT_552290</name>
</gene>
<dbReference type="GO" id="GO:0005886">
    <property type="term" value="C:plasma membrane"/>
    <property type="evidence" value="ECO:0007669"/>
    <property type="project" value="InterPro"/>
</dbReference>
<evidence type="ECO:0000313" key="15">
    <source>
        <dbReference type="Proteomes" id="UP000193986"/>
    </source>
</evidence>
<dbReference type="GO" id="GO:0030007">
    <property type="term" value="P:intracellular potassium ion homeostasis"/>
    <property type="evidence" value="ECO:0007669"/>
    <property type="project" value="TreeGrafter"/>
</dbReference>
<comment type="caution">
    <text evidence="14">The sequence shown here is derived from an EMBL/GenBank/DDBJ whole genome shotgun (WGS) entry which is preliminary data.</text>
</comment>
<dbReference type="GO" id="GO:0120029">
    <property type="term" value="P:proton export across plasma membrane"/>
    <property type="evidence" value="ECO:0007669"/>
    <property type="project" value="InterPro"/>
</dbReference>
<protein>
    <submittedName>
        <fullName evidence="14">Sodium/hydrogen exchanger family-domain-containing protein</fullName>
    </submittedName>
</protein>
<dbReference type="GO" id="GO:0015385">
    <property type="term" value="F:sodium:proton antiporter activity"/>
    <property type="evidence" value="ECO:0007669"/>
    <property type="project" value="InterPro"/>
</dbReference>
<dbReference type="EMBL" id="MCFC01000099">
    <property type="protein sequence ID" value="ORY22016.1"/>
    <property type="molecule type" value="Genomic_DNA"/>
</dbReference>
<dbReference type="OrthoDB" id="2190219at2759"/>
<sequence>MGFDPFEVTAPHLAYAFLGGFVVLFGMFSLLIKERLYIGEAPIAVVVGIVLGPYVLGLFDPGSWGDADQITLEFTRVVIAISVFAVGVELPKAYMKRHWRSLFFLLGPCMIYGWMVSALLMWGLIPGYTFLSSLLVAAAVTPTDPILAQAVIGGKFADKHVPAHIRHLLSAESGSNDGAAFPFLGIALYLSITSSDRTAVGEWFYYTISYEVLLGIIIGAILGFVARKLMQFAERKRFVDRQSYVAQYVSLAVMSIGITSLLGSDDLLSAFACGCAFAWDGFFNKATEDAVFSNVIDLLFNCAAFIYIGAILPFDQFNDASLGLNWWRLFVLAILILLVRRLPAMLLLYKFIPDIKTFREAAFTGWFGPMGVGAIFIITLARTELPTDDPDANQDQITLLRATMIPVVSFLVLSSVISHGLSIPFFSLSRRVHSITYTWSRNPSMDTRRDNEPAWTTHARRVIPGQEIVINRDDDAEEGDLGLRRSDTIRDAEAVQAGKIEGSSGGSSSSRTMAQGEDIELTESPQGDLEEERQAEHDAERDAGGERAQDTDDEDGSRTPPLAEYREGNHLVVERKKGTGDEVEVEVIRNHFHESKEPERTTFDHPRRLLHGEVDKLLTHLPKSIDHAVSRVMDEGKNPVDHMGLGLMHSNVSESSHGTHPADRDYDPDPEDRPRSASPRRRRESHEDRDDNDNEVSGSRSKTPKVRVEGPGRKIGPLRRLFGLRRGSVSGDPSTAEQGRAGPRDPALLSPPTGSARARPVLPPSNSDPESTDAVELTRTASNSLGNRSIRFAPDSSLSSDTAPGPGNYGNANPGFNRNPSLAMFRTGSIKEEGADDDDDDDEVEDEGGPSVSFKLPSKWR</sequence>
<evidence type="ECO:0000313" key="14">
    <source>
        <dbReference type="EMBL" id="ORY22016.1"/>
    </source>
</evidence>
<feature type="compositionally biased region" description="Acidic residues" evidence="11">
    <location>
        <begin position="834"/>
        <end position="848"/>
    </location>
</feature>
<dbReference type="InParanoid" id="A0A1Y2AHN9"/>
<dbReference type="FunCoup" id="A0A1Y2AHN9">
    <property type="interactions" value="61"/>
</dbReference>
<evidence type="ECO:0000256" key="9">
    <source>
        <dbReference type="ARBA" id="ARBA00023136"/>
    </source>
</evidence>
<feature type="compositionally biased region" description="Low complexity" evidence="11">
    <location>
        <begin position="804"/>
        <end position="817"/>
    </location>
</feature>
<keyword evidence="15" id="KW-1185">Reference proteome</keyword>
<comment type="subcellular location">
    <subcellularLocation>
        <location evidence="1">Membrane</location>
        <topology evidence="1">Multi-pass membrane protein</topology>
    </subcellularLocation>
</comment>
<keyword evidence="8" id="KW-0406">Ion transport</keyword>
<dbReference type="InterPro" id="IPR006153">
    <property type="entry name" value="Cation/H_exchanger_TM"/>
</dbReference>
<keyword evidence="10" id="KW-0739">Sodium transport</keyword>
<comment type="similarity">
    <text evidence="2">Belongs to the fungal Na(+)/H(+) exchanger family.</text>
</comment>
<feature type="transmembrane region" description="Helical" evidence="12">
    <location>
        <begin position="295"/>
        <end position="314"/>
    </location>
</feature>
<dbReference type="PANTHER" id="PTHR31382">
    <property type="entry name" value="NA(+)/H(+) ANTIPORTER"/>
    <property type="match status" value="1"/>
</dbReference>
<dbReference type="Proteomes" id="UP000193986">
    <property type="component" value="Unassembled WGS sequence"/>
</dbReference>
<feature type="compositionally biased region" description="Low complexity" evidence="11">
    <location>
        <begin position="718"/>
        <end position="727"/>
    </location>
</feature>
<evidence type="ECO:0000256" key="8">
    <source>
        <dbReference type="ARBA" id="ARBA00023065"/>
    </source>
</evidence>
<accession>A0A1Y2AHN9</accession>
<feature type="transmembrane region" description="Helical" evidence="12">
    <location>
        <begin position="102"/>
        <end position="125"/>
    </location>
</feature>
<dbReference type="FunFam" id="1.20.1530.20:FF:000015">
    <property type="entry name" value="Na(+)/H(+) antiporter 2"/>
    <property type="match status" value="1"/>
</dbReference>
<dbReference type="Pfam" id="PF00999">
    <property type="entry name" value="Na_H_Exchanger"/>
    <property type="match status" value="1"/>
</dbReference>
<evidence type="ECO:0000256" key="3">
    <source>
        <dbReference type="ARBA" id="ARBA00022448"/>
    </source>
</evidence>
<dbReference type="STRING" id="71784.A0A1Y2AHN9"/>
<dbReference type="PANTHER" id="PTHR31382:SF4">
    <property type="entry name" value="NA(+)_H(+) ANTIPORTER"/>
    <property type="match status" value="1"/>
</dbReference>
<evidence type="ECO:0000256" key="2">
    <source>
        <dbReference type="ARBA" id="ARBA00005248"/>
    </source>
</evidence>
<feature type="transmembrane region" description="Helical" evidence="12">
    <location>
        <begin position="12"/>
        <end position="32"/>
    </location>
</feature>
<keyword evidence="5 12" id="KW-0812">Transmembrane</keyword>
<evidence type="ECO:0000256" key="11">
    <source>
        <dbReference type="SAM" id="MobiDB-lite"/>
    </source>
</evidence>
<keyword evidence="4" id="KW-0050">Antiport</keyword>
<reference evidence="14 15" key="1">
    <citation type="submission" date="2016-07" db="EMBL/GenBank/DDBJ databases">
        <title>Pervasive Adenine N6-methylation of Active Genes in Fungi.</title>
        <authorList>
            <consortium name="DOE Joint Genome Institute"/>
            <person name="Mondo S.J."/>
            <person name="Dannebaum R.O."/>
            <person name="Kuo R.C."/>
            <person name="Labutti K."/>
            <person name="Haridas S."/>
            <person name="Kuo A."/>
            <person name="Salamov A."/>
            <person name="Ahrendt S.R."/>
            <person name="Lipzen A."/>
            <person name="Sullivan W."/>
            <person name="Andreopoulos W.B."/>
            <person name="Clum A."/>
            <person name="Lindquist E."/>
            <person name="Daum C."/>
            <person name="Ramamoorthy G.K."/>
            <person name="Gryganskyi A."/>
            <person name="Culley D."/>
            <person name="Magnuson J.K."/>
            <person name="James T.Y."/>
            <person name="O'Malley M.A."/>
            <person name="Stajich J.E."/>
            <person name="Spatafora J.W."/>
            <person name="Visel A."/>
            <person name="Grigoriev I.V."/>
        </authorList>
    </citation>
    <scope>NUCLEOTIDE SEQUENCE [LARGE SCALE GENOMIC DNA]</scope>
    <source>
        <strain evidence="14 15">68-887.2</strain>
    </source>
</reference>
<feature type="compositionally biased region" description="Basic and acidic residues" evidence="11">
    <location>
        <begin position="481"/>
        <end position="493"/>
    </location>
</feature>
<dbReference type="GO" id="GO:0042391">
    <property type="term" value="P:regulation of membrane potential"/>
    <property type="evidence" value="ECO:0007669"/>
    <property type="project" value="InterPro"/>
</dbReference>
<evidence type="ECO:0000256" key="10">
    <source>
        <dbReference type="ARBA" id="ARBA00023201"/>
    </source>
</evidence>
<feature type="compositionally biased region" description="Basic and acidic residues" evidence="11">
    <location>
        <begin position="660"/>
        <end position="675"/>
    </location>
</feature>
<evidence type="ECO:0000256" key="6">
    <source>
        <dbReference type="ARBA" id="ARBA00022989"/>
    </source>
</evidence>
<evidence type="ECO:0000256" key="5">
    <source>
        <dbReference type="ARBA" id="ARBA00022692"/>
    </source>
</evidence>
<dbReference type="InterPro" id="IPR004712">
    <property type="entry name" value="Na+/H+_antiporter_fungi"/>
</dbReference>
<keyword evidence="6 12" id="KW-1133">Transmembrane helix</keyword>
<keyword evidence="7" id="KW-0915">Sodium</keyword>
<proteinExistence type="inferred from homology"/>
<feature type="transmembrane region" description="Helical" evidence="12">
    <location>
        <begin position="326"/>
        <end position="349"/>
    </location>
</feature>
<feature type="compositionally biased region" description="Basic and acidic residues" evidence="11">
    <location>
        <begin position="532"/>
        <end position="550"/>
    </location>
</feature>
<feature type="transmembrane region" description="Helical" evidence="12">
    <location>
        <begin position="203"/>
        <end position="225"/>
    </location>
</feature>
<feature type="region of interest" description="Disordered" evidence="11">
    <location>
        <begin position="470"/>
        <end position="580"/>
    </location>
</feature>
<evidence type="ECO:0000256" key="12">
    <source>
        <dbReference type="SAM" id="Phobius"/>
    </source>
</evidence>
<feature type="transmembrane region" description="Helical" evidence="12">
    <location>
        <begin position="71"/>
        <end position="90"/>
    </location>
</feature>
<evidence type="ECO:0000259" key="13">
    <source>
        <dbReference type="Pfam" id="PF00999"/>
    </source>
</evidence>
<feature type="transmembrane region" description="Helical" evidence="12">
    <location>
        <begin position="361"/>
        <end position="383"/>
    </location>
</feature>
<evidence type="ECO:0000256" key="7">
    <source>
        <dbReference type="ARBA" id="ARBA00023053"/>
    </source>
</evidence>
<evidence type="ECO:0000256" key="4">
    <source>
        <dbReference type="ARBA" id="ARBA00022449"/>
    </source>
</evidence>
<feature type="transmembrane region" description="Helical" evidence="12">
    <location>
        <begin position="267"/>
        <end position="283"/>
    </location>
</feature>
<keyword evidence="3" id="KW-0813">Transport</keyword>
<organism evidence="14 15">
    <name type="scientific">Naematelia encephala</name>
    <dbReference type="NCBI Taxonomy" id="71784"/>
    <lineage>
        <taxon>Eukaryota</taxon>
        <taxon>Fungi</taxon>
        <taxon>Dikarya</taxon>
        <taxon>Basidiomycota</taxon>
        <taxon>Agaricomycotina</taxon>
        <taxon>Tremellomycetes</taxon>
        <taxon>Tremellales</taxon>
        <taxon>Naemateliaceae</taxon>
        <taxon>Naematelia</taxon>
    </lineage>
</organism>
<name>A0A1Y2AHN9_9TREE</name>
<feature type="transmembrane region" description="Helical" evidence="12">
    <location>
        <begin position="41"/>
        <end position="59"/>
    </location>
</feature>
<feature type="transmembrane region" description="Helical" evidence="12">
    <location>
        <begin position="245"/>
        <end position="261"/>
    </location>
</feature>
<dbReference type="GO" id="GO:0036376">
    <property type="term" value="P:sodium ion export across plasma membrane"/>
    <property type="evidence" value="ECO:0007669"/>
    <property type="project" value="InterPro"/>
</dbReference>
<feature type="compositionally biased region" description="Basic and acidic residues" evidence="11">
    <location>
        <begin position="564"/>
        <end position="580"/>
    </location>
</feature>
<evidence type="ECO:0000256" key="1">
    <source>
        <dbReference type="ARBA" id="ARBA00004141"/>
    </source>
</evidence>
<feature type="domain" description="Cation/H+ exchanger transmembrane" evidence="13">
    <location>
        <begin position="28"/>
        <end position="426"/>
    </location>
</feature>
<keyword evidence="9 12" id="KW-0472">Membrane</keyword>